<dbReference type="InterPro" id="IPR053150">
    <property type="entry name" value="Teicoplanin_resist-assoc"/>
</dbReference>
<name>A0A0C2VYH9_9BACL</name>
<dbReference type="PANTHER" id="PTHR36834:SF1">
    <property type="entry name" value="INTEGRAL MEMBRANE PROTEIN"/>
    <property type="match status" value="1"/>
</dbReference>
<sequence>MIPPQEQEMLRIQLIPFYFVQEWLTFQTIYSWHLLNTVRLTFFNLIMLFPLGVYLAILFRIQRLKKAVILVFLSSLFIETLQLILSYIGFIWMRGFNVDDLIMNTFGGAIGFWMAGLIKRLMRNAKKN</sequence>
<protein>
    <recommendedName>
        <fullName evidence="2">VanZ-like domain-containing protein</fullName>
    </recommendedName>
</protein>
<evidence type="ECO:0000313" key="3">
    <source>
        <dbReference type="EMBL" id="KIL49461.1"/>
    </source>
</evidence>
<feature type="transmembrane region" description="Helical" evidence="1">
    <location>
        <begin position="68"/>
        <end position="89"/>
    </location>
</feature>
<proteinExistence type="predicted"/>
<dbReference type="AlphaFoldDB" id="A0A0C2VYH9"/>
<dbReference type="EMBL" id="JXRP01000009">
    <property type="protein sequence ID" value="KIL49461.1"/>
    <property type="molecule type" value="Genomic_DNA"/>
</dbReference>
<keyword evidence="1" id="KW-0472">Membrane</keyword>
<keyword evidence="1" id="KW-0812">Transmembrane</keyword>
<dbReference type="PANTHER" id="PTHR36834">
    <property type="entry name" value="MEMBRANE PROTEIN-RELATED"/>
    <property type="match status" value="1"/>
</dbReference>
<evidence type="ECO:0000313" key="4">
    <source>
        <dbReference type="Proteomes" id="UP000031938"/>
    </source>
</evidence>
<dbReference type="PATRIC" id="fig|889306.3.peg.933"/>
<feature type="domain" description="VanZ-like" evidence="2">
    <location>
        <begin position="9"/>
        <end position="118"/>
    </location>
</feature>
<evidence type="ECO:0000256" key="1">
    <source>
        <dbReference type="SAM" id="Phobius"/>
    </source>
</evidence>
<dbReference type="InterPro" id="IPR006976">
    <property type="entry name" value="VanZ-like"/>
</dbReference>
<feature type="transmembrane region" description="Helical" evidence="1">
    <location>
        <begin position="42"/>
        <end position="61"/>
    </location>
</feature>
<organism evidence="3 4">
    <name type="scientific">Jeotgalibacillus soli</name>
    <dbReference type="NCBI Taxonomy" id="889306"/>
    <lineage>
        <taxon>Bacteria</taxon>
        <taxon>Bacillati</taxon>
        <taxon>Bacillota</taxon>
        <taxon>Bacilli</taxon>
        <taxon>Bacillales</taxon>
        <taxon>Caryophanaceae</taxon>
        <taxon>Jeotgalibacillus</taxon>
    </lineage>
</organism>
<keyword evidence="1" id="KW-1133">Transmembrane helix</keyword>
<dbReference type="STRING" id="889306.KP78_09290"/>
<comment type="caution">
    <text evidence="3">The sequence shown here is derived from an EMBL/GenBank/DDBJ whole genome shotgun (WGS) entry which is preliminary data.</text>
</comment>
<dbReference type="Pfam" id="PF04892">
    <property type="entry name" value="VanZ"/>
    <property type="match status" value="1"/>
</dbReference>
<evidence type="ECO:0000259" key="2">
    <source>
        <dbReference type="Pfam" id="PF04892"/>
    </source>
</evidence>
<gene>
    <name evidence="3" type="ORF">KP78_09290</name>
</gene>
<reference evidence="3 4" key="1">
    <citation type="submission" date="2015-01" db="EMBL/GenBank/DDBJ databases">
        <title>Genome sequencing of Jeotgalibacillus soli.</title>
        <authorList>
            <person name="Goh K.M."/>
            <person name="Chan K.-G."/>
            <person name="Yaakop A.S."/>
            <person name="Ee R."/>
            <person name="Gan H.M."/>
            <person name="Chan C.S."/>
        </authorList>
    </citation>
    <scope>NUCLEOTIDE SEQUENCE [LARGE SCALE GENOMIC DNA]</scope>
    <source>
        <strain evidence="3 4">P9</strain>
    </source>
</reference>
<dbReference type="Proteomes" id="UP000031938">
    <property type="component" value="Unassembled WGS sequence"/>
</dbReference>
<accession>A0A0C2VYH9</accession>
<feature type="transmembrane region" description="Helical" evidence="1">
    <location>
        <begin position="101"/>
        <end position="118"/>
    </location>
</feature>
<keyword evidence="4" id="KW-1185">Reference proteome</keyword>